<sequence length="308" mass="33431">MCMVSKGFRHGVAAAAVCLATAVGSVPVGVAAAEPKPTAPASSDGGLRPCGKNPAGLQNQIYFGTKVVEAPRTYATDFRRPDNKDFCSYNVARGNLRYRPDGLTLAIPPNTSGANNAEILSRVAFPKGRRSTVRVNADRIKGLNGTVGWGVATRTLEYPQLQVAWFFYNDTDSELGKLTTQLKPIAEHLAGGLPKGFFAMVKTENNLIPRVMPLPMSLLDGTHDYAVTASRSGTLFAVDGKTVADFDMVLSDTVRVIGYDKPVPLIFQTWVDSNYWFPYPIKQQNPAGHSYRLERFAEGPVASTPTRF</sequence>
<dbReference type="AlphaFoldDB" id="G7GVX8"/>
<dbReference type="eggNOG" id="ENOG5030CNQ">
    <property type="taxonomic scope" value="Bacteria"/>
</dbReference>
<dbReference type="SUPFAM" id="SSF49899">
    <property type="entry name" value="Concanavalin A-like lectins/glucanases"/>
    <property type="match status" value="1"/>
</dbReference>
<organism evidence="2 3">
    <name type="scientific">Gordonia amarae NBRC 15530</name>
    <dbReference type="NCBI Taxonomy" id="1075090"/>
    <lineage>
        <taxon>Bacteria</taxon>
        <taxon>Bacillati</taxon>
        <taxon>Actinomycetota</taxon>
        <taxon>Actinomycetes</taxon>
        <taxon>Mycobacteriales</taxon>
        <taxon>Gordoniaceae</taxon>
        <taxon>Gordonia</taxon>
    </lineage>
</organism>
<gene>
    <name evidence="2" type="ORF">GOAMR_71_01060</name>
</gene>
<protein>
    <recommendedName>
        <fullName evidence="4">GH16 domain-containing protein</fullName>
    </recommendedName>
</protein>
<dbReference type="EMBL" id="BAED01000071">
    <property type="protein sequence ID" value="GAB07753.1"/>
    <property type="molecule type" value="Genomic_DNA"/>
</dbReference>
<keyword evidence="1" id="KW-0732">Signal</keyword>
<evidence type="ECO:0008006" key="4">
    <source>
        <dbReference type="Google" id="ProtNLM"/>
    </source>
</evidence>
<keyword evidence="3" id="KW-1185">Reference proteome</keyword>
<proteinExistence type="predicted"/>
<evidence type="ECO:0000313" key="2">
    <source>
        <dbReference type="EMBL" id="GAB07753.1"/>
    </source>
</evidence>
<reference evidence="2 3" key="1">
    <citation type="submission" date="2011-11" db="EMBL/GenBank/DDBJ databases">
        <title>Whole genome shotgun sequence of Gordonia amarae NBRC 15530.</title>
        <authorList>
            <person name="Takarada H."/>
            <person name="Hosoyama A."/>
            <person name="Tsuchikane K."/>
            <person name="Katsumata H."/>
            <person name="Yamazaki S."/>
            <person name="Fujita N."/>
        </authorList>
    </citation>
    <scope>NUCLEOTIDE SEQUENCE [LARGE SCALE GENOMIC DNA]</scope>
    <source>
        <strain evidence="2 3">NBRC 15530</strain>
    </source>
</reference>
<comment type="caution">
    <text evidence="2">The sequence shown here is derived from an EMBL/GenBank/DDBJ whole genome shotgun (WGS) entry which is preliminary data.</text>
</comment>
<name>G7GVX8_9ACTN</name>
<feature type="signal peptide" evidence="1">
    <location>
        <begin position="1"/>
        <end position="32"/>
    </location>
</feature>
<evidence type="ECO:0000313" key="3">
    <source>
        <dbReference type="Proteomes" id="UP000006023"/>
    </source>
</evidence>
<dbReference type="InterPro" id="IPR013320">
    <property type="entry name" value="ConA-like_dom_sf"/>
</dbReference>
<evidence type="ECO:0000256" key="1">
    <source>
        <dbReference type="SAM" id="SignalP"/>
    </source>
</evidence>
<accession>G7GVX8</accession>
<feature type="chain" id="PRO_5038542971" description="GH16 domain-containing protein" evidence="1">
    <location>
        <begin position="33"/>
        <end position="308"/>
    </location>
</feature>
<dbReference type="Proteomes" id="UP000006023">
    <property type="component" value="Unassembled WGS sequence"/>
</dbReference>